<dbReference type="InterPro" id="IPR016135">
    <property type="entry name" value="UBQ-conjugating_enzyme/RWD"/>
</dbReference>
<feature type="non-terminal residue" evidence="3">
    <location>
        <position position="261"/>
    </location>
</feature>
<dbReference type="AlphaFoldDB" id="A0A0D6ET75"/>
<reference evidence="4" key="1">
    <citation type="submission" date="2015-02" db="EMBL/GenBank/DDBJ databases">
        <authorList>
            <person name="Gon?alves P."/>
        </authorList>
    </citation>
    <scope>NUCLEOTIDE SEQUENCE [LARGE SCALE GENOMIC DNA]</scope>
</reference>
<evidence type="ECO:0000259" key="2">
    <source>
        <dbReference type="PROSITE" id="PS50127"/>
    </source>
</evidence>
<keyword evidence="4" id="KW-1185">Reference proteome</keyword>
<dbReference type="OrthoDB" id="7851174at2759"/>
<proteinExistence type="predicted"/>
<accession>A0A0D6ET75</accession>
<dbReference type="PROSITE" id="PS50127">
    <property type="entry name" value="UBC_2"/>
    <property type="match status" value="1"/>
</dbReference>
<feature type="non-terminal residue" evidence="3">
    <location>
        <position position="1"/>
    </location>
</feature>
<evidence type="ECO:0000256" key="1">
    <source>
        <dbReference type="SAM" id="MobiDB-lite"/>
    </source>
</evidence>
<name>A0A0D6ET75_SPOSA</name>
<dbReference type="Pfam" id="PF00179">
    <property type="entry name" value="UQ_con"/>
    <property type="match status" value="2"/>
</dbReference>
<dbReference type="Gene3D" id="3.10.110.10">
    <property type="entry name" value="Ubiquitin Conjugating Enzyme"/>
    <property type="match status" value="1"/>
</dbReference>
<dbReference type="PANTHER" id="PTHR24068">
    <property type="entry name" value="UBIQUITIN-CONJUGATING ENZYME E2"/>
    <property type="match status" value="1"/>
</dbReference>
<protein>
    <submittedName>
        <fullName evidence="3">SPOSA6832_04844-mRNA-1:cds</fullName>
    </submittedName>
</protein>
<dbReference type="SUPFAM" id="SSF54495">
    <property type="entry name" value="UBC-like"/>
    <property type="match status" value="2"/>
</dbReference>
<dbReference type="EMBL" id="CENE01000042">
    <property type="protein sequence ID" value="CEQ42981.1"/>
    <property type="molecule type" value="Genomic_DNA"/>
</dbReference>
<feature type="compositionally biased region" description="Basic and acidic residues" evidence="1">
    <location>
        <begin position="207"/>
        <end position="217"/>
    </location>
</feature>
<feature type="compositionally biased region" description="Low complexity" evidence="1">
    <location>
        <begin position="167"/>
        <end position="185"/>
    </location>
</feature>
<feature type="region of interest" description="Disordered" evidence="1">
    <location>
        <begin position="167"/>
        <end position="193"/>
    </location>
</feature>
<sequence>MPPKPVAGMSQKRIARELADLKKDALPPGCQAGPVDDANSFEWRATIEGPPDSPYENGVFNLAITLPQDYPFRPVRRRTRSLDRAREGCGSLVSHLLQPKVVFLTKIYHANINTQGGICLDILKNQWSPALCVVPFQPADNRAKPDGRFVCRSIVKVLLSVASLLADPNPRSSTSTSSNASPADSINHHADDPLMPDIAQRYLKNRKEHDKTAREWTHQPSPWSPIERKRVDAPLASNSPPWSVSISLSPWSLNLFPSGSA</sequence>
<evidence type="ECO:0000313" key="3">
    <source>
        <dbReference type="EMBL" id="CEQ42981.1"/>
    </source>
</evidence>
<gene>
    <name evidence="3" type="primary">SPOSA6832_04844</name>
</gene>
<feature type="region of interest" description="Disordered" evidence="1">
    <location>
        <begin position="207"/>
        <end position="229"/>
    </location>
</feature>
<dbReference type="Proteomes" id="UP000243876">
    <property type="component" value="Unassembled WGS sequence"/>
</dbReference>
<dbReference type="SMART" id="SM00212">
    <property type="entry name" value="UBCc"/>
    <property type="match status" value="1"/>
</dbReference>
<organism evidence="3 4">
    <name type="scientific">Sporidiobolus salmonicolor</name>
    <name type="common">Yeast-like fungus</name>
    <name type="synonym">Sporobolomyces salmonicolor</name>
    <dbReference type="NCBI Taxonomy" id="5005"/>
    <lineage>
        <taxon>Eukaryota</taxon>
        <taxon>Fungi</taxon>
        <taxon>Dikarya</taxon>
        <taxon>Basidiomycota</taxon>
        <taxon>Pucciniomycotina</taxon>
        <taxon>Microbotryomycetes</taxon>
        <taxon>Sporidiobolales</taxon>
        <taxon>Sporidiobolaceae</taxon>
        <taxon>Sporobolomyces</taxon>
    </lineage>
</organism>
<dbReference type="InterPro" id="IPR000608">
    <property type="entry name" value="UBC"/>
</dbReference>
<feature type="domain" description="UBC core" evidence="2">
    <location>
        <begin position="9"/>
        <end position="222"/>
    </location>
</feature>
<evidence type="ECO:0000313" key="4">
    <source>
        <dbReference type="Proteomes" id="UP000243876"/>
    </source>
</evidence>